<organism evidence="5">
    <name type="scientific">Vibrio parahaemolyticus</name>
    <dbReference type="NCBI Taxonomy" id="670"/>
    <lineage>
        <taxon>Bacteria</taxon>
        <taxon>Pseudomonadati</taxon>
        <taxon>Pseudomonadota</taxon>
        <taxon>Gammaproteobacteria</taxon>
        <taxon>Vibrionales</taxon>
        <taxon>Vibrionaceae</taxon>
        <taxon>Vibrio</taxon>
    </lineage>
</organism>
<reference evidence="5" key="1">
    <citation type="submission" date="2014-02" db="EMBL/GenBank/DDBJ databases">
        <title>Insectcidical toxin genes in the bacterium Vibrio parahaemolyticus isolated from acute hepatopancreatic necrosis disease-affected shrimp.</title>
        <authorList>
            <person name="Tang K.F.J."/>
            <person name="Lightner D.V."/>
        </authorList>
    </citation>
    <scope>NUCLEOTIDE SEQUENCE</scope>
    <source>
        <strain evidence="5">A3</strain>
    </source>
</reference>
<evidence type="ECO:0000259" key="3">
    <source>
        <dbReference type="Pfam" id="PF15976"/>
    </source>
</evidence>
<gene>
    <name evidence="5" type="ORF">tc_PAI_017</name>
</gene>
<dbReference type="Pfam" id="PF16967">
    <property type="entry name" value="TcfC"/>
    <property type="match status" value="1"/>
</dbReference>
<keyword evidence="1 2" id="KW-0732">Signal</keyword>
<name>A0A024B2Q2_VIBPH</name>
<dbReference type="Pfam" id="PF15976">
    <property type="entry name" value="CooC_C"/>
    <property type="match status" value="1"/>
</dbReference>
<feature type="signal peptide" evidence="2">
    <location>
        <begin position="1"/>
        <end position="25"/>
    </location>
</feature>
<evidence type="ECO:0000259" key="4">
    <source>
        <dbReference type="Pfam" id="PF16967"/>
    </source>
</evidence>
<feature type="domain" description="Pilus assembly protein C-terminal" evidence="3">
    <location>
        <begin position="738"/>
        <end position="826"/>
    </location>
</feature>
<dbReference type="InterPro" id="IPR031917">
    <property type="entry name" value="Pilus_assem_C"/>
</dbReference>
<feature type="domain" description="Pilus assembly protein E-set like" evidence="4">
    <location>
        <begin position="271"/>
        <end position="336"/>
    </location>
</feature>
<accession>A0A024B2Q2</accession>
<dbReference type="AlphaFoldDB" id="A0A024B2Q2"/>
<feature type="chain" id="PRO_5001526909" evidence="2">
    <location>
        <begin position="26"/>
        <end position="918"/>
    </location>
</feature>
<evidence type="ECO:0000313" key="5">
    <source>
        <dbReference type="EMBL" id="AHZ10919.1"/>
    </source>
</evidence>
<evidence type="ECO:0000256" key="2">
    <source>
        <dbReference type="SAM" id="SignalP"/>
    </source>
</evidence>
<protein>
    <submittedName>
        <fullName evidence="5">Putative fimbriae assembly protein</fullName>
    </submittedName>
</protein>
<evidence type="ECO:0000256" key="1">
    <source>
        <dbReference type="ARBA" id="ARBA00022729"/>
    </source>
</evidence>
<proteinExistence type="predicted"/>
<sequence length="918" mass="104239">MINIYSRKISMFYSVLTIFSSLSNASVPKGFEELVMARKEKLELNVYSNEHYSVFGEFIVEGDTFKLANSSSIDPSLLINLGLNKEGALLAYKKLLKGSSTSKQCKGFREECIITPQDIDFVYIDDKKKLTLFVSPEFMSPLLNSEKSFITPEIDEKALIINNSISYSGVSNEDNSYQDNYSYYNESYLGLGNDSYLRTDFNLGTSNGLSFDDLSYNHISGQNKYKIGYQSSNQYWNATDTLESFNNFSSYIFSTGSTNDLRVLKEEDYERFYFSSPRSGRLEVKNDQGRILISKNINNGPQYISYYDLPKGTYNVTIKVFDGDNVIFEENKLIINKNNFSAKIGELDYKISLGYLSDEFVNTSLDNNNEYEDYQAPFFSDGRLMTRVFDTLSIGGGVLATSIDYYAYVGMDYQITDQASLLFNGGIFNDKDTFLLTQLRWHGFSLSWRKFTESDDNSDVNLSDLLFYNDDYENININYSYNINNDNSFYLSAVYSDFSIEDSAFITSTTTTTSFKLGYTRYNLPLNSQLNVDLGMSESDDSDPQYDVGLTINIPLGASHTYSHNSYYNMSSKEASHRDNINSYWLNDADNTFSTNAGLYYSSDKSSPTSVDISASYATNGDQIKSSSYLYANSDGTMSGNIFLESNAILTKNDGFLTTKKSDSYFVAKNRTGRINTDGKFSSVIQEYVNDEAGRTILLDNELEVHALKSYKKYSFNVDQYSSDFFNDGESNVEATSFPGTLIRLDTSVGELKSFISTFVDIKGELIDSVECVGRGCVQTERLVEGVYQFKVKKSLPYKIISRKEQCVIPSLDNSDSRNLGENFCMPSFEDSYSDYQLAKFSDNDYYYFIGKFTDDSIVETYKKKFMKSGVVFVERKVDGFSYIFIKSDRLLVKNELNDVNEMMSFALENNLEPYVSN</sequence>
<dbReference type="InterPro" id="IPR032636">
    <property type="entry name" value="Pilus_assem_E-set-like_dom"/>
</dbReference>
<dbReference type="EMBL" id="KJ468740">
    <property type="protein sequence ID" value="AHZ10919.1"/>
    <property type="molecule type" value="Genomic_DNA"/>
</dbReference>